<keyword evidence="1" id="KW-0963">Cytoplasm</keyword>
<dbReference type="UniPathway" id="UPA00232"/>
<protein>
    <recommendedName>
        <fullName evidence="1">Ubiquinone biosynthesis accessory factor UbiJ</fullName>
    </recommendedName>
</protein>
<reference evidence="3" key="1">
    <citation type="journal article" date="2014" name="Int. J. Syst. Evol. Microbiol.">
        <title>Complete genome sequence of Corynebacterium casei LMG S-19264T (=DSM 44701T), isolated from a smear-ripened cheese.</title>
        <authorList>
            <consortium name="US DOE Joint Genome Institute (JGI-PGF)"/>
            <person name="Walter F."/>
            <person name="Albersmeier A."/>
            <person name="Kalinowski J."/>
            <person name="Ruckert C."/>
        </authorList>
    </citation>
    <scope>NUCLEOTIDE SEQUENCE</scope>
    <source>
        <strain evidence="3">CCM 7664</strain>
    </source>
</reference>
<comment type="caution">
    <text evidence="3">The sequence shown here is derived from an EMBL/GenBank/DDBJ whole genome shotgun (WGS) entry which is preliminary data.</text>
</comment>
<dbReference type="InterPro" id="IPR038989">
    <property type="entry name" value="UbiJ"/>
</dbReference>
<comment type="subcellular location">
    <subcellularLocation>
        <location evidence="1">Cytoplasm</location>
    </subcellularLocation>
</comment>
<dbReference type="RefSeq" id="WP_188419746.1">
    <property type="nucleotide sequence ID" value="NZ_BMDP01000001.1"/>
</dbReference>
<evidence type="ECO:0000256" key="1">
    <source>
        <dbReference type="HAMAP-Rule" id="MF_02215"/>
    </source>
</evidence>
<comment type="pathway">
    <text evidence="1">Cofactor biosynthesis; ubiquinone biosynthesis.</text>
</comment>
<dbReference type="HAMAP" id="MF_02215">
    <property type="entry name" value="UbiJ"/>
    <property type="match status" value="1"/>
</dbReference>
<name>A0A8J3AZ88_9BURK</name>
<comment type="function">
    <text evidence="1">Required for ubiquinone (coenzyme Q) biosynthesis. Binds hydrophobic ubiquinone biosynthetic intermediates via its SCP2 domain and is essential for the stability of the Ubi complex. May constitute a docking platform where Ubi enzymes assemble and access their SCP2-bound polyprenyl substrates.</text>
</comment>
<keyword evidence="1" id="KW-0831">Ubiquinone biosynthesis</keyword>
<dbReference type="EMBL" id="BMDP01000001">
    <property type="protein sequence ID" value="GGI53712.1"/>
    <property type="molecule type" value="Genomic_DNA"/>
</dbReference>
<dbReference type="Pfam" id="PF02036">
    <property type="entry name" value="SCP2"/>
    <property type="match status" value="1"/>
</dbReference>
<reference evidence="3" key="2">
    <citation type="submission" date="2020-09" db="EMBL/GenBank/DDBJ databases">
        <authorList>
            <person name="Sun Q."/>
            <person name="Sedlacek I."/>
        </authorList>
    </citation>
    <scope>NUCLEOTIDE SEQUENCE</scope>
    <source>
        <strain evidence="3">CCM 7664</strain>
    </source>
</reference>
<dbReference type="PANTHER" id="PTHR38693">
    <property type="entry name" value="UBIQUINONE BIOSYNTHESIS PROTEIN UBIJ"/>
    <property type="match status" value="1"/>
</dbReference>
<organism evidence="3 4">
    <name type="scientific">Oxalicibacterium solurbis</name>
    <dbReference type="NCBI Taxonomy" id="69280"/>
    <lineage>
        <taxon>Bacteria</taxon>
        <taxon>Pseudomonadati</taxon>
        <taxon>Pseudomonadota</taxon>
        <taxon>Betaproteobacteria</taxon>
        <taxon>Burkholderiales</taxon>
        <taxon>Oxalobacteraceae</taxon>
        <taxon>Oxalicibacterium</taxon>
    </lineage>
</organism>
<dbReference type="PANTHER" id="PTHR38693:SF1">
    <property type="entry name" value="UBIQUINONE BIOSYNTHESIS ACCESSORY FACTOR UBIJ"/>
    <property type="match status" value="1"/>
</dbReference>
<dbReference type="Proteomes" id="UP000627205">
    <property type="component" value="Unassembled WGS sequence"/>
</dbReference>
<evidence type="ECO:0000313" key="4">
    <source>
        <dbReference type="Proteomes" id="UP000627205"/>
    </source>
</evidence>
<gene>
    <name evidence="1" type="primary">ubiJ</name>
    <name evidence="3" type="ORF">GCM10011430_08860</name>
</gene>
<dbReference type="GO" id="GO:0006744">
    <property type="term" value="P:ubiquinone biosynthetic process"/>
    <property type="evidence" value="ECO:0007669"/>
    <property type="project" value="UniProtKB-UniRule"/>
</dbReference>
<proteinExistence type="inferred from homology"/>
<dbReference type="GO" id="GO:0005737">
    <property type="term" value="C:cytoplasm"/>
    <property type="evidence" value="ECO:0007669"/>
    <property type="project" value="UniProtKB-SubCell"/>
</dbReference>
<evidence type="ECO:0000313" key="3">
    <source>
        <dbReference type="EMBL" id="GGI53712.1"/>
    </source>
</evidence>
<feature type="domain" description="SCP2" evidence="2">
    <location>
        <begin position="14"/>
        <end position="104"/>
    </location>
</feature>
<keyword evidence="4" id="KW-1185">Reference proteome</keyword>
<comment type="similarity">
    <text evidence="1">Belongs to the UbiJ family.</text>
</comment>
<accession>A0A8J3AZ88</accession>
<dbReference type="InterPro" id="IPR003033">
    <property type="entry name" value="SCP2_sterol-bd_dom"/>
</dbReference>
<sequence>MIFRSPADFLPAAINHLLAQEAWARAKLMPHAGKIAVFDAGLVTVRLQVTADGMVEAANRDEAAAVTIRAQLSDLPLILQNRERAFSYVKIDGDADFANTISQLSQSLRWDAEGDLAGMVGDIAARRMAMGARSAFDAAKSLQRSVSENAAEYFLEENPMLMRPQAIAGFTQDVTKLRDDVARLSKRIEKLKDAAR</sequence>
<evidence type="ECO:0000259" key="2">
    <source>
        <dbReference type="Pfam" id="PF02036"/>
    </source>
</evidence>
<dbReference type="AlphaFoldDB" id="A0A8J3AZ88"/>